<dbReference type="OMA" id="CRDSICS"/>
<evidence type="ECO:0000256" key="3">
    <source>
        <dbReference type="SAM" id="SignalP"/>
    </source>
</evidence>
<organism evidence="5 6">
    <name type="scientific">Paramecium octaurelia</name>
    <dbReference type="NCBI Taxonomy" id="43137"/>
    <lineage>
        <taxon>Eukaryota</taxon>
        <taxon>Sar</taxon>
        <taxon>Alveolata</taxon>
        <taxon>Ciliophora</taxon>
        <taxon>Intramacronucleata</taxon>
        <taxon>Oligohymenophorea</taxon>
        <taxon>Peniculida</taxon>
        <taxon>Parameciidae</taxon>
        <taxon>Paramecium</taxon>
    </lineage>
</organism>
<evidence type="ECO:0000313" key="6">
    <source>
        <dbReference type="Proteomes" id="UP000683925"/>
    </source>
</evidence>
<sequence>MKIFILLVLFYIGYSGNNGQECYCNQLLTEADCLMSQLQCSWNSFKQQCKYETTIYQPQSIIREYCNQFSNDTCNKLKPCESCVSNGPCQLRYGSCSHFTGCTAFVEKDNSKCQQISERCITDGVQCVEIGICDSYKTEIACQQDMNHKWCFWDKNTSKCRYPEKCEELPKTFYQDSQCKSQISDCESSQQGGCQDQTIIYSVSTTSNTSSTTTTQTTTTTTSYNASPSLNQCKDFTLESECIKNLEGSPCYWNENSCKDKVCSIAPKNFKTNKICQNFLSFCITMKEGGCMNNGTCQVANTLEACAKDIFGVDCVWTANGGCIYKNCSLAPTTITSNQDCDSFIKDVCVVKEGGGCRNKECEDLYGSSHVSCWTQKSGCTVGLNSKCAKIKNCEDTTLKGACMEGLNGPCLWIFNQFSNEQPQGKCYSYNSCQSIQWNTDQQCKQVSPFCTTDGTKCIPITQCSETNTNGGCVNGNDGQCIQTVMALNNTQTVCKKFDTCSSAYYLKHEECQNANKNCTTNGLTGCISLFDCSAYKTKESCKINSEKYSCFWNEIQQICRDSICSDYNFNTHQQCNLVVINVKDKCTSDGEQCLVISSCTTYKSKLVCNNAQATEGTCIWSELESQCKVKQCSDISAQNLANCSLELGSCTFDGTKCIQWQLCSNYQTKVACNTMGLDGICFWSKSGSCSLMTSCKSATDDEQACRQANQKCNWLSSGSCEDHQCDSYYKQHGTCTNLQNWNGQSQIICQEKSGNCNYVDPMTLNQKDCYKVSNYWYTWNPTTSKCAICNPQIKPSNNTNGTNTSKNSNNTNSTTGNDNTNSTNSTDSSETLTNQESTSSSFFITYFMLFILIVFI</sequence>
<feature type="chain" id="PRO_5035781198" description="PSI domain-containing protein" evidence="3">
    <location>
        <begin position="20"/>
        <end position="857"/>
    </location>
</feature>
<feature type="domain" description="PSI" evidence="4">
    <location>
        <begin position="132"/>
        <end position="180"/>
    </location>
</feature>
<feature type="domain" description="PSI" evidence="4">
    <location>
        <begin position="23"/>
        <end position="67"/>
    </location>
</feature>
<dbReference type="EMBL" id="CAJJDP010000103">
    <property type="protein sequence ID" value="CAD8192987.1"/>
    <property type="molecule type" value="Genomic_DNA"/>
</dbReference>
<dbReference type="Proteomes" id="UP000683925">
    <property type="component" value="Unassembled WGS sequence"/>
</dbReference>
<name>A0A8S1WVY1_PAROT</name>
<dbReference type="OrthoDB" id="299006at2759"/>
<evidence type="ECO:0000313" key="5">
    <source>
        <dbReference type="EMBL" id="CAD8192987.1"/>
    </source>
</evidence>
<accession>A0A8S1WVY1</accession>
<feature type="signal peptide" evidence="3">
    <location>
        <begin position="1"/>
        <end position="19"/>
    </location>
</feature>
<feature type="domain" description="PSI" evidence="4">
    <location>
        <begin position="73"/>
        <end position="114"/>
    </location>
</feature>
<feature type="region of interest" description="Disordered" evidence="2">
    <location>
        <begin position="799"/>
        <end position="834"/>
    </location>
</feature>
<dbReference type="SMART" id="SM00639">
    <property type="entry name" value="PSA"/>
    <property type="match status" value="8"/>
</dbReference>
<evidence type="ECO:0000256" key="1">
    <source>
        <dbReference type="ARBA" id="ARBA00023180"/>
    </source>
</evidence>
<evidence type="ECO:0000256" key="2">
    <source>
        <dbReference type="SAM" id="MobiDB-lite"/>
    </source>
</evidence>
<gene>
    <name evidence="5" type="ORF">POCTA_138.1.T1030154</name>
</gene>
<keyword evidence="1" id="KW-0325">Glycoprotein</keyword>
<keyword evidence="3" id="KW-0732">Signal</keyword>
<dbReference type="AlphaFoldDB" id="A0A8S1WVY1"/>
<reference evidence="5" key="1">
    <citation type="submission" date="2021-01" db="EMBL/GenBank/DDBJ databases">
        <authorList>
            <consortium name="Genoscope - CEA"/>
            <person name="William W."/>
        </authorList>
    </citation>
    <scope>NUCLEOTIDE SEQUENCE</scope>
</reference>
<feature type="domain" description="PSI" evidence="4">
    <location>
        <begin position="532"/>
        <end position="577"/>
    </location>
</feature>
<protein>
    <recommendedName>
        <fullName evidence="4">PSI domain-containing protein</fullName>
    </recommendedName>
</protein>
<dbReference type="InterPro" id="IPR016201">
    <property type="entry name" value="PSI"/>
</dbReference>
<comment type="caution">
    <text evidence="5">The sequence shown here is derived from an EMBL/GenBank/DDBJ whole genome shotgun (WGS) entry which is preliminary data.</text>
</comment>
<dbReference type="SMART" id="SM00423">
    <property type="entry name" value="PSI"/>
    <property type="match status" value="4"/>
</dbReference>
<keyword evidence="6" id="KW-1185">Reference proteome</keyword>
<dbReference type="InterPro" id="IPR002895">
    <property type="entry name" value="Paramecium_SA"/>
</dbReference>
<evidence type="ECO:0000259" key="4">
    <source>
        <dbReference type="SMART" id="SM00423"/>
    </source>
</evidence>
<dbReference type="Pfam" id="PF01508">
    <property type="entry name" value="Paramecium_SA"/>
    <property type="match status" value="5"/>
</dbReference>
<proteinExistence type="predicted"/>